<organism evidence="6 7">
    <name type="scientific">bacterium (Candidatus Blackallbacteria) CG17_big_fil_post_rev_8_21_14_2_50_48_46</name>
    <dbReference type="NCBI Taxonomy" id="2014261"/>
    <lineage>
        <taxon>Bacteria</taxon>
        <taxon>Candidatus Blackallbacteria</taxon>
    </lineage>
</organism>
<dbReference type="GO" id="GO:0004601">
    <property type="term" value="F:peroxidase activity"/>
    <property type="evidence" value="ECO:0007669"/>
    <property type="project" value="UniProtKB-KW"/>
</dbReference>
<evidence type="ECO:0000313" key="6">
    <source>
        <dbReference type="EMBL" id="PIW15269.1"/>
    </source>
</evidence>
<feature type="active site" evidence="4">
    <location>
        <position position="36"/>
    </location>
</feature>
<accession>A0A2M7G0R5</accession>
<protein>
    <recommendedName>
        <fullName evidence="5">Glutathione peroxidase</fullName>
    </recommendedName>
</protein>
<evidence type="ECO:0000256" key="4">
    <source>
        <dbReference type="PIRSR" id="PIRSR000303-1"/>
    </source>
</evidence>
<evidence type="ECO:0000313" key="7">
    <source>
        <dbReference type="Proteomes" id="UP000231019"/>
    </source>
</evidence>
<keyword evidence="2 5" id="KW-0575">Peroxidase</keyword>
<reference evidence="6 7" key="1">
    <citation type="submission" date="2017-09" db="EMBL/GenBank/DDBJ databases">
        <title>Depth-based differentiation of microbial function through sediment-hosted aquifers and enrichment of novel symbionts in the deep terrestrial subsurface.</title>
        <authorList>
            <person name="Probst A.J."/>
            <person name="Ladd B."/>
            <person name="Jarett J.K."/>
            <person name="Geller-Mcgrath D.E."/>
            <person name="Sieber C.M."/>
            <person name="Emerson J.B."/>
            <person name="Anantharaman K."/>
            <person name="Thomas B.C."/>
            <person name="Malmstrom R."/>
            <person name="Stieglmeier M."/>
            <person name="Klingl A."/>
            <person name="Woyke T."/>
            <person name="Ryan C.M."/>
            <person name="Banfield J.F."/>
        </authorList>
    </citation>
    <scope>NUCLEOTIDE SEQUENCE [LARGE SCALE GENOMIC DNA]</scope>
    <source>
        <strain evidence="6">CG17_big_fil_post_rev_8_21_14_2_50_48_46</strain>
    </source>
</reference>
<dbReference type="SUPFAM" id="SSF52833">
    <property type="entry name" value="Thioredoxin-like"/>
    <property type="match status" value="1"/>
</dbReference>
<proteinExistence type="inferred from homology"/>
<dbReference type="InterPro" id="IPR036249">
    <property type="entry name" value="Thioredoxin-like_sf"/>
</dbReference>
<evidence type="ECO:0000256" key="3">
    <source>
        <dbReference type="ARBA" id="ARBA00023002"/>
    </source>
</evidence>
<comment type="caution">
    <text evidence="6">The sequence shown here is derived from an EMBL/GenBank/DDBJ whole genome shotgun (WGS) entry which is preliminary data.</text>
</comment>
<gene>
    <name evidence="6" type="ORF">COW36_17790</name>
</gene>
<evidence type="ECO:0000256" key="5">
    <source>
        <dbReference type="RuleBase" id="RU000499"/>
    </source>
</evidence>
<dbReference type="PIRSF" id="PIRSF000303">
    <property type="entry name" value="Glutathion_perox"/>
    <property type="match status" value="1"/>
</dbReference>
<dbReference type="PANTHER" id="PTHR11592">
    <property type="entry name" value="GLUTATHIONE PEROXIDASE"/>
    <property type="match status" value="1"/>
</dbReference>
<dbReference type="GO" id="GO:0034599">
    <property type="term" value="P:cellular response to oxidative stress"/>
    <property type="evidence" value="ECO:0007669"/>
    <property type="project" value="TreeGrafter"/>
</dbReference>
<evidence type="ECO:0000256" key="2">
    <source>
        <dbReference type="ARBA" id="ARBA00022559"/>
    </source>
</evidence>
<dbReference type="Gene3D" id="3.40.30.10">
    <property type="entry name" value="Glutaredoxin"/>
    <property type="match status" value="1"/>
</dbReference>
<evidence type="ECO:0000256" key="1">
    <source>
        <dbReference type="ARBA" id="ARBA00006926"/>
    </source>
</evidence>
<keyword evidence="3 5" id="KW-0560">Oxidoreductase</keyword>
<dbReference type="AlphaFoldDB" id="A0A2M7G0R5"/>
<sequence length="182" mass="20225">MSNLQTIPFKDKQGEEKTLKDFQAKATLVVNVASKCGLTPQYTGLQALYEKYHAQGLEIMGFPANEFLAQEPGSNEEIQSFCSLNYGVGFPIHQKIVVKGEGQHPLYKALTEGQPEAIKNENGQFETLLSSKGLITGEPHEIHWNFEKFLLNAEGQIVARFFPDITAKDERVISQIEALLAA</sequence>
<dbReference type="FunFam" id="3.40.30.10:FF:000010">
    <property type="entry name" value="Glutathione peroxidase"/>
    <property type="match status" value="1"/>
</dbReference>
<dbReference type="PRINTS" id="PR01011">
    <property type="entry name" value="GLUTPROXDASE"/>
</dbReference>
<comment type="similarity">
    <text evidence="1 5">Belongs to the glutathione peroxidase family.</text>
</comment>
<dbReference type="PROSITE" id="PS51355">
    <property type="entry name" value="GLUTATHIONE_PEROXID_3"/>
    <property type="match status" value="1"/>
</dbReference>
<dbReference type="PANTHER" id="PTHR11592:SF40">
    <property type="entry name" value="THIOREDOXIN_GLUTATHIONE PEROXIDASE BTUE"/>
    <property type="match status" value="1"/>
</dbReference>
<dbReference type="Pfam" id="PF00255">
    <property type="entry name" value="GSHPx"/>
    <property type="match status" value="1"/>
</dbReference>
<dbReference type="InterPro" id="IPR000889">
    <property type="entry name" value="Glutathione_peroxidase"/>
</dbReference>
<dbReference type="CDD" id="cd00340">
    <property type="entry name" value="GSH_Peroxidase"/>
    <property type="match status" value="1"/>
</dbReference>
<dbReference type="EMBL" id="PFFQ01000053">
    <property type="protein sequence ID" value="PIW15269.1"/>
    <property type="molecule type" value="Genomic_DNA"/>
</dbReference>
<name>A0A2M7G0R5_9BACT</name>
<dbReference type="Proteomes" id="UP000231019">
    <property type="component" value="Unassembled WGS sequence"/>
</dbReference>